<dbReference type="Gene3D" id="3.40.50.300">
    <property type="entry name" value="P-loop containing nucleotide triphosphate hydrolases"/>
    <property type="match status" value="1"/>
</dbReference>
<proteinExistence type="predicted"/>
<comment type="caution">
    <text evidence="7">The sequence shown here is derived from an EMBL/GenBank/DDBJ whole genome shotgun (WGS) entry which is preliminary data.</text>
</comment>
<dbReference type="InterPro" id="IPR011545">
    <property type="entry name" value="DEAD/DEAH_box_helicase_dom"/>
</dbReference>
<keyword evidence="3" id="KW-0547">Nucleotide-binding</keyword>
<dbReference type="EMBL" id="BARS01021048">
    <property type="protein sequence ID" value="GAG13444.1"/>
    <property type="molecule type" value="Genomic_DNA"/>
</dbReference>
<dbReference type="InterPro" id="IPR027417">
    <property type="entry name" value="P-loop_NTPase"/>
</dbReference>
<keyword evidence="2" id="KW-0378">Hydrolase</keyword>
<dbReference type="GO" id="GO:0003678">
    <property type="term" value="F:DNA helicase activity"/>
    <property type="evidence" value="ECO:0007669"/>
    <property type="project" value="TreeGrafter"/>
</dbReference>
<evidence type="ECO:0000256" key="5">
    <source>
        <dbReference type="ARBA" id="ARBA00023204"/>
    </source>
</evidence>
<keyword evidence="3" id="KW-0067">ATP-binding</keyword>
<organism evidence="7">
    <name type="scientific">marine sediment metagenome</name>
    <dbReference type="NCBI Taxonomy" id="412755"/>
    <lineage>
        <taxon>unclassified sequences</taxon>
        <taxon>metagenomes</taxon>
        <taxon>ecological metagenomes</taxon>
    </lineage>
</organism>
<dbReference type="GO" id="GO:0016787">
    <property type="term" value="F:hydrolase activity"/>
    <property type="evidence" value="ECO:0007669"/>
    <property type="project" value="UniProtKB-KW"/>
</dbReference>
<feature type="domain" description="Helicase ATP-binding" evidence="6">
    <location>
        <begin position="27"/>
        <end position="124"/>
    </location>
</feature>
<evidence type="ECO:0000256" key="1">
    <source>
        <dbReference type="ARBA" id="ARBA00022763"/>
    </source>
</evidence>
<evidence type="ECO:0000256" key="4">
    <source>
        <dbReference type="ARBA" id="ARBA00023125"/>
    </source>
</evidence>
<accession>X0V5J7</accession>
<dbReference type="PANTHER" id="PTHR47964:SF1">
    <property type="entry name" value="ATP-DEPENDENT DNA HELICASE HOMOLOG RECG, CHLOROPLASTIC"/>
    <property type="match status" value="1"/>
</dbReference>
<sequence>MLANFKQGLPYRLTQGQLRVIKDIERDMTSSMPMNRLLEGDVGSGKTIVAAHALIITIQNGNQAALMAPTEILAEQHFVTLSELFNPLGINVVLLTHSLSPRAKQETLNQIADGEAEVAIGTHA</sequence>
<keyword evidence="4" id="KW-0238">DNA-binding</keyword>
<evidence type="ECO:0000256" key="3">
    <source>
        <dbReference type="ARBA" id="ARBA00022806"/>
    </source>
</evidence>
<feature type="non-terminal residue" evidence="7">
    <location>
        <position position="124"/>
    </location>
</feature>
<keyword evidence="5" id="KW-0234">DNA repair</keyword>
<dbReference type="PANTHER" id="PTHR47964">
    <property type="entry name" value="ATP-DEPENDENT DNA HELICASE HOMOLOG RECG, CHLOROPLASTIC"/>
    <property type="match status" value="1"/>
</dbReference>
<evidence type="ECO:0000259" key="6">
    <source>
        <dbReference type="PROSITE" id="PS51192"/>
    </source>
</evidence>
<dbReference type="GO" id="GO:0005524">
    <property type="term" value="F:ATP binding"/>
    <property type="evidence" value="ECO:0007669"/>
    <property type="project" value="InterPro"/>
</dbReference>
<keyword evidence="3" id="KW-0347">Helicase</keyword>
<dbReference type="InterPro" id="IPR014001">
    <property type="entry name" value="Helicase_ATP-bd"/>
</dbReference>
<dbReference type="PROSITE" id="PS51192">
    <property type="entry name" value="HELICASE_ATP_BIND_1"/>
    <property type="match status" value="1"/>
</dbReference>
<evidence type="ECO:0000256" key="2">
    <source>
        <dbReference type="ARBA" id="ARBA00022801"/>
    </source>
</evidence>
<dbReference type="SUPFAM" id="SSF52540">
    <property type="entry name" value="P-loop containing nucleoside triphosphate hydrolases"/>
    <property type="match status" value="1"/>
</dbReference>
<gene>
    <name evidence="7" type="ORF">S01H1_33867</name>
</gene>
<dbReference type="GO" id="GO:0003677">
    <property type="term" value="F:DNA binding"/>
    <property type="evidence" value="ECO:0007669"/>
    <property type="project" value="UniProtKB-KW"/>
</dbReference>
<dbReference type="Pfam" id="PF00270">
    <property type="entry name" value="DEAD"/>
    <property type="match status" value="1"/>
</dbReference>
<name>X0V5J7_9ZZZZ</name>
<keyword evidence="1" id="KW-0227">DNA damage</keyword>
<evidence type="ECO:0000313" key="7">
    <source>
        <dbReference type="EMBL" id="GAG13444.1"/>
    </source>
</evidence>
<protein>
    <recommendedName>
        <fullName evidence="6">Helicase ATP-binding domain-containing protein</fullName>
    </recommendedName>
</protein>
<dbReference type="AlphaFoldDB" id="X0V5J7"/>
<dbReference type="GO" id="GO:0006281">
    <property type="term" value="P:DNA repair"/>
    <property type="evidence" value="ECO:0007669"/>
    <property type="project" value="UniProtKB-KW"/>
</dbReference>
<reference evidence="7" key="1">
    <citation type="journal article" date="2014" name="Front. Microbiol.">
        <title>High frequency of phylogenetically diverse reductive dehalogenase-homologous genes in deep subseafloor sedimentary metagenomes.</title>
        <authorList>
            <person name="Kawai M."/>
            <person name="Futagami T."/>
            <person name="Toyoda A."/>
            <person name="Takaki Y."/>
            <person name="Nishi S."/>
            <person name="Hori S."/>
            <person name="Arai W."/>
            <person name="Tsubouchi T."/>
            <person name="Morono Y."/>
            <person name="Uchiyama I."/>
            <person name="Ito T."/>
            <person name="Fujiyama A."/>
            <person name="Inagaki F."/>
            <person name="Takami H."/>
        </authorList>
    </citation>
    <scope>NUCLEOTIDE SEQUENCE</scope>
    <source>
        <strain evidence="7">Expedition CK06-06</strain>
    </source>
</reference>
<dbReference type="InterPro" id="IPR047112">
    <property type="entry name" value="RecG/Mfd"/>
</dbReference>